<dbReference type="InParanoid" id="L2GVX7"/>
<reference evidence="5" key="1">
    <citation type="submission" date="2011-03" db="EMBL/GenBank/DDBJ databases">
        <title>The genome sequence of Vavraia culicis strain floridensis.</title>
        <authorList>
            <consortium name="The Broad Institute Genome Sequencing Platform"/>
            <person name="Cuomo C."/>
            <person name="Becnel J."/>
            <person name="Sanscrainte N."/>
            <person name="Young S.K."/>
            <person name="Zeng Q."/>
            <person name="Gargeya S."/>
            <person name="Fitzgerald M."/>
            <person name="Haas B."/>
            <person name="Abouelleil A."/>
            <person name="Alvarado L."/>
            <person name="Arachchi H.M."/>
            <person name="Berlin A."/>
            <person name="Chapman S.B."/>
            <person name="Gearin G."/>
            <person name="Goldberg J."/>
            <person name="Griggs A."/>
            <person name="Gujja S."/>
            <person name="Hansen M."/>
            <person name="Heiman D."/>
            <person name="Howarth C."/>
            <person name="Larimer J."/>
            <person name="Lui A."/>
            <person name="MacDonald P.J.P."/>
            <person name="McCowen C."/>
            <person name="Montmayeur A."/>
            <person name="Murphy C."/>
            <person name="Neiman D."/>
            <person name="Pearson M."/>
            <person name="Priest M."/>
            <person name="Roberts A."/>
            <person name="Saif S."/>
            <person name="Shea T."/>
            <person name="Sisk P."/>
            <person name="Stolte C."/>
            <person name="Sykes S."/>
            <person name="Wortman J."/>
            <person name="Nusbaum C."/>
            <person name="Birren B."/>
        </authorList>
    </citation>
    <scope>NUCLEOTIDE SEQUENCE [LARGE SCALE GENOMIC DNA]</scope>
    <source>
        <strain evidence="5">floridensis</strain>
    </source>
</reference>
<dbReference type="PANTHER" id="PTHR11203:SF37">
    <property type="entry name" value="INTEGRATOR COMPLEX SUBUNIT 11"/>
    <property type="match status" value="1"/>
</dbReference>
<evidence type="ECO:0000259" key="2">
    <source>
        <dbReference type="SMART" id="SM00849"/>
    </source>
</evidence>
<dbReference type="InterPro" id="IPR001279">
    <property type="entry name" value="Metallo-B-lactamas"/>
</dbReference>
<evidence type="ECO:0000313" key="4">
    <source>
        <dbReference type="EMBL" id="ELA47428.1"/>
    </source>
</evidence>
<dbReference type="GO" id="GO:0016180">
    <property type="term" value="P:snRNA processing"/>
    <property type="evidence" value="ECO:0007669"/>
    <property type="project" value="TreeGrafter"/>
</dbReference>
<dbReference type="VEuPathDB" id="MicrosporidiaDB:VCUG_01079"/>
<accession>L2GVX7</accession>
<proteinExistence type="predicted"/>
<dbReference type="PANTHER" id="PTHR11203">
    <property type="entry name" value="CLEAVAGE AND POLYADENYLATION SPECIFICITY FACTOR FAMILY MEMBER"/>
    <property type="match status" value="1"/>
</dbReference>
<feature type="domain" description="Beta-Casp" evidence="3">
    <location>
        <begin position="401"/>
        <end position="511"/>
    </location>
</feature>
<keyword evidence="5" id="KW-1185">Reference proteome</keyword>
<feature type="domain" description="Metallo-beta-lactamase" evidence="2">
    <location>
        <begin position="13"/>
        <end position="214"/>
    </location>
</feature>
<dbReference type="RefSeq" id="XP_008074099.1">
    <property type="nucleotide sequence ID" value="XM_008075908.1"/>
</dbReference>
<dbReference type="InterPro" id="IPR011108">
    <property type="entry name" value="RMMBL"/>
</dbReference>
<dbReference type="GO" id="GO:0004521">
    <property type="term" value="F:RNA endonuclease activity"/>
    <property type="evidence" value="ECO:0007669"/>
    <property type="project" value="TreeGrafter"/>
</dbReference>
<dbReference type="Pfam" id="PF10996">
    <property type="entry name" value="Beta-Casp"/>
    <property type="match status" value="1"/>
</dbReference>
<evidence type="ECO:0008006" key="6">
    <source>
        <dbReference type="Google" id="ProtNLM"/>
    </source>
</evidence>
<dbReference type="Pfam" id="PF00753">
    <property type="entry name" value="Lactamase_B"/>
    <property type="match status" value="1"/>
</dbReference>
<gene>
    <name evidence="4" type="ORF">VCUG_01079</name>
</gene>
<organism evidence="4 5">
    <name type="scientific">Vavraia culicis (isolate floridensis)</name>
    <name type="common">Microsporidian parasite</name>
    <dbReference type="NCBI Taxonomy" id="948595"/>
    <lineage>
        <taxon>Eukaryota</taxon>
        <taxon>Fungi</taxon>
        <taxon>Fungi incertae sedis</taxon>
        <taxon>Microsporidia</taxon>
        <taxon>Pleistophoridae</taxon>
        <taxon>Vavraia</taxon>
    </lineage>
</organism>
<evidence type="ECO:0000313" key="5">
    <source>
        <dbReference type="Proteomes" id="UP000011081"/>
    </source>
</evidence>
<evidence type="ECO:0000259" key="3">
    <source>
        <dbReference type="SMART" id="SM01027"/>
    </source>
</evidence>
<keyword evidence="1" id="KW-0378">Hydrolase</keyword>
<dbReference type="Gene3D" id="3.40.50.10890">
    <property type="match status" value="1"/>
</dbReference>
<dbReference type="GeneID" id="19878961"/>
<dbReference type="Pfam" id="PF07521">
    <property type="entry name" value="RMMBL"/>
    <property type="match status" value="1"/>
</dbReference>
<name>L2GVX7_VAVCU</name>
<dbReference type="SUPFAM" id="SSF56281">
    <property type="entry name" value="Metallo-hydrolase/oxidoreductase"/>
    <property type="match status" value="2"/>
</dbReference>
<dbReference type="Proteomes" id="UP000011081">
    <property type="component" value="Unassembled WGS sequence"/>
</dbReference>
<dbReference type="OrthoDB" id="10249535at2759"/>
<dbReference type="Gene3D" id="3.60.15.10">
    <property type="entry name" value="Ribonuclease Z/Hydroxyacylglutathione hydrolase-like"/>
    <property type="match status" value="1"/>
</dbReference>
<dbReference type="InterPro" id="IPR022712">
    <property type="entry name" value="Beta_Casp"/>
</dbReference>
<dbReference type="OMA" id="YLDGMIW"/>
<dbReference type="InterPro" id="IPR050698">
    <property type="entry name" value="MBL"/>
</dbReference>
<evidence type="ECO:0000256" key="1">
    <source>
        <dbReference type="ARBA" id="ARBA00022801"/>
    </source>
</evidence>
<protein>
    <recommendedName>
        <fullName evidence="6">Metallo-beta-lactamase domain-containing protein</fullName>
    </recommendedName>
</protein>
<dbReference type="EMBL" id="GL877418">
    <property type="protein sequence ID" value="ELA47428.1"/>
    <property type="molecule type" value="Genomic_DNA"/>
</dbReference>
<sequence length="642" mass="72057">MKVLPLGAGQEVGRSCIIVKIKEKTIMFDCGTHLGLTGASKYPAFSLISKSPTIHTSDFSSFDLSSIDLVILTHFHLDHCGALPLLYRNKYHGKVVMSTPTRCVLPFVLEDYCKLNVTNYGMEDVNVLMRNVVVMDVGMVGWVDGIGIRVFSAGHVLGAAMFYVWVGGESVLYTGDYTTGGDVHLDGCCVDTEDFLVFGEDLRRNGEDVVETGVNDVRRNGEDVVETGVNDVRRNGEDVVETGVNDVRRNGEDVVETGVNDVRRNGEDVVEKGVNDVRRNGEDVVEKGVNDGKNLKGGNTGTIRKDVNDTCGSDLDENALGMGQATGDFAFDVRTAKKMKKQEAMVLRRLKRPDVMITECTYGSVDRECRKTKIRELITTVVQCIERNGKVLIPVFAIGRAQEMYTMLSAFFKNANLNVPFFYCSTILERGLKIYKRFDDYTKKSFHFDFDGIRMFKNEYLVSDKPFIVFSSPGMLHTGNSLKIFKALCEDARNLVIIPGYCMKNTLAEKLLNGIRTITLDREYTIRIQVRNIGFSAHADSSGILRFIAKVRPRNVVLVHGDKNRMVKFKRIIEKMCVDEDGFDFRCHVFMPRNKCLVDLPGKNEIILKSRNEIKDDEIAVDVEQDGTTFVAKKIKKYVVRK</sequence>
<dbReference type="GO" id="GO:0005634">
    <property type="term" value="C:nucleus"/>
    <property type="evidence" value="ECO:0007669"/>
    <property type="project" value="TreeGrafter"/>
</dbReference>
<dbReference type="AlphaFoldDB" id="L2GVX7"/>
<dbReference type="HOGENOM" id="CLU_009673_3_2_1"/>
<dbReference type="SMART" id="SM01027">
    <property type="entry name" value="Beta-Casp"/>
    <property type="match status" value="1"/>
</dbReference>
<dbReference type="GO" id="GO:0016787">
    <property type="term" value="F:hydrolase activity"/>
    <property type="evidence" value="ECO:0007669"/>
    <property type="project" value="UniProtKB-KW"/>
</dbReference>
<dbReference type="STRING" id="948595.L2GVX7"/>
<dbReference type="InterPro" id="IPR036866">
    <property type="entry name" value="RibonucZ/Hydroxyglut_hydro"/>
</dbReference>
<dbReference type="SMART" id="SM00849">
    <property type="entry name" value="Lactamase_B"/>
    <property type="match status" value="1"/>
</dbReference>